<dbReference type="PANTHER" id="PTHR30588">
    <property type="entry name" value="BRANCHED-CHAIN AMINO ACID TRANSPORT SYSTEM 2 CARRIER PROTEIN"/>
    <property type="match status" value="1"/>
</dbReference>
<dbReference type="GO" id="GO:0005304">
    <property type="term" value="F:L-valine transmembrane transporter activity"/>
    <property type="evidence" value="ECO:0007669"/>
    <property type="project" value="TreeGrafter"/>
</dbReference>
<keyword evidence="7 9" id="KW-1133">Transmembrane helix</keyword>
<keyword evidence="6" id="KW-0029">Amino-acid transport</keyword>
<feature type="non-terminal residue" evidence="10">
    <location>
        <position position="1"/>
    </location>
</feature>
<evidence type="ECO:0000256" key="6">
    <source>
        <dbReference type="ARBA" id="ARBA00022970"/>
    </source>
</evidence>
<evidence type="ECO:0000256" key="8">
    <source>
        <dbReference type="ARBA" id="ARBA00023136"/>
    </source>
</evidence>
<dbReference type="EMBL" id="JAJCNI010000153">
    <property type="protein sequence ID" value="MCB6520476.1"/>
    <property type="molecule type" value="Genomic_DNA"/>
</dbReference>
<evidence type="ECO:0000256" key="5">
    <source>
        <dbReference type="ARBA" id="ARBA00022692"/>
    </source>
</evidence>
<comment type="similarity">
    <text evidence="2">Belongs to the branched chain amino acid transporter family.</text>
</comment>
<feature type="transmembrane region" description="Helical" evidence="9">
    <location>
        <begin position="6"/>
        <end position="29"/>
    </location>
</feature>
<feature type="non-terminal residue" evidence="10">
    <location>
        <position position="83"/>
    </location>
</feature>
<dbReference type="GO" id="GO:0015190">
    <property type="term" value="F:L-leucine transmembrane transporter activity"/>
    <property type="evidence" value="ECO:0007669"/>
    <property type="project" value="TreeGrafter"/>
</dbReference>
<dbReference type="GO" id="GO:0005886">
    <property type="term" value="C:plasma membrane"/>
    <property type="evidence" value="ECO:0007669"/>
    <property type="project" value="UniProtKB-SubCell"/>
</dbReference>
<keyword evidence="8 9" id="KW-0472">Membrane</keyword>
<evidence type="ECO:0000256" key="4">
    <source>
        <dbReference type="ARBA" id="ARBA00022475"/>
    </source>
</evidence>
<keyword evidence="3" id="KW-0813">Transport</keyword>
<evidence type="ECO:0000256" key="9">
    <source>
        <dbReference type="SAM" id="Phobius"/>
    </source>
</evidence>
<feature type="transmembrane region" description="Helical" evidence="9">
    <location>
        <begin position="41"/>
        <end position="60"/>
    </location>
</feature>
<protein>
    <submittedName>
        <fullName evidence="10">Branched-chain amino acid transport system II carrier protein</fullName>
    </submittedName>
</protein>
<dbReference type="GO" id="GO:0015820">
    <property type="term" value="P:L-leucine transport"/>
    <property type="evidence" value="ECO:0007669"/>
    <property type="project" value="TreeGrafter"/>
</dbReference>
<accession>A0AAP2QBJ1</accession>
<keyword evidence="5 9" id="KW-0812">Transmembrane</keyword>
<name>A0AAP2QBJ1_PARDI</name>
<dbReference type="GO" id="GO:0015188">
    <property type="term" value="F:L-isoleucine transmembrane transporter activity"/>
    <property type="evidence" value="ECO:0007669"/>
    <property type="project" value="TreeGrafter"/>
</dbReference>
<evidence type="ECO:0000256" key="2">
    <source>
        <dbReference type="ARBA" id="ARBA00008540"/>
    </source>
</evidence>
<organism evidence="10 11">
    <name type="scientific">Parabacteroides distasonis</name>
    <dbReference type="NCBI Taxonomy" id="823"/>
    <lineage>
        <taxon>Bacteria</taxon>
        <taxon>Pseudomonadati</taxon>
        <taxon>Bacteroidota</taxon>
        <taxon>Bacteroidia</taxon>
        <taxon>Bacteroidales</taxon>
        <taxon>Tannerellaceae</taxon>
        <taxon>Parabacteroides</taxon>
    </lineage>
</organism>
<gene>
    <name evidence="10" type="ORF">LI194_22120</name>
</gene>
<dbReference type="AlphaFoldDB" id="A0AAP2QBJ1"/>
<dbReference type="GO" id="GO:0015818">
    <property type="term" value="P:isoleucine transport"/>
    <property type="evidence" value="ECO:0007669"/>
    <property type="project" value="TreeGrafter"/>
</dbReference>
<dbReference type="Proteomes" id="UP001198806">
    <property type="component" value="Unassembled WGS sequence"/>
</dbReference>
<evidence type="ECO:0000256" key="3">
    <source>
        <dbReference type="ARBA" id="ARBA00022448"/>
    </source>
</evidence>
<comment type="subcellular location">
    <subcellularLocation>
        <location evidence="1">Cell membrane</location>
        <topology evidence="1">Multi-pass membrane protein</topology>
    </subcellularLocation>
</comment>
<sequence length="83" mass="9064">LGTTGSILLAVIVILACLKTSIGLVTAFSEAFVELFPKRSYRFFIILSSVLPCLFANIGLTKIIEISLPVLMFIYPLAMTLIL</sequence>
<feature type="transmembrane region" description="Helical" evidence="9">
    <location>
        <begin position="66"/>
        <end position="82"/>
    </location>
</feature>
<evidence type="ECO:0000256" key="1">
    <source>
        <dbReference type="ARBA" id="ARBA00004651"/>
    </source>
</evidence>
<dbReference type="Pfam" id="PF05525">
    <property type="entry name" value="Branch_AA_trans"/>
    <property type="match status" value="1"/>
</dbReference>
<reference evidence="10" key="1">
    <citation type="submission" date="2021-10" db="EMBL/GenBank/DDBJ databases">
        <title>Collection of gut derived symbiotic bacterial strains cultured from healthy donors.</title>
        <authorList>
            <person name="Lin H."/>
            <person name="Littmann E."/>
            <person name="Kohout C."/>
            <person name="Pamer E.G."/>
        </authorList>
    </citation>
    <scope>NUCLEOTIDE SEQUENCE</scope>
    <source>
        <strain evidence="10">DFI.2.94</strain>
    </source>
</reference>
<evidence type="ECO:0000313" key="10">
    <source>
        <dbReference type="EMBL" id="MCB6520476.1"/>
    </source>
</evidence>
<comment type="caution">
    <text evidence="10">The sequence shown here is derived from an EMBL/GenBank/DDBJ whole genome shotgun (WGS) entry which is preliminary data.</text>
</comment>
<evidence type="ECO:0000256" key="7">
    <source>
        <dbReference type="ARBA" id="ARBA00022989"/>
    </source>
</evidence>
<dbReference type="RefSeq" id="WP_227170053.1">
    <property type="nucleotide sequence ID" value="NZ_JAJCNI010000153.1"/>
</dbReference>
<keyword evidence="4" id="KW-1003">Cell membrane</keyword>
<dbReference type="InterPro" id="IPR004685">
    <property type="entry name" value="Brnchd-chn_aa_trnsp_Livcs"/>
</dbReference>
<dbReference type="PANTHER" id="PTHR30588:SF0">
    <property type="entry name" value="BRANCHED-CHAIN AMINO ACID PERMEASE BRNQ"/>
    <property type="match status" value="1"/>
</dbReference>
<evidence type="ECO:0000313" key="11">
    <source>
        <dbReference type="Proteomes" id="UP001198806"/>
    </source>
</evidence>
<proteinExistence type="inferred from homology"/>